<dbReference type="SUPFAM" id="SSF53383">
    <property type="entry name" value="PLP-dependent transferases"/>
    <property type="match status" value="1"/>
</dbReference>
<dbReference type="InterPro" id="IPR015422">
    <property type="entry name" value="PyrdxlP-dep_Trfase_small"/>
</dbReference>
<evidence type="ECO:0000259" key="3">
    <source>
        <dbReference type="Pfam" id="PF00266"/>
    </source>
</evidence>
<protein>
    <submittedName>
        <fullName evidence="4">Unannotated protein</fullName>
    </submittedName>
</protein>
<dbReference type="PANTHER" id="PTHR11601">
    <property type="entry name" value="CYSTEINE DESULFURYLASE FAMILY MEMBER"/>
    <property type="match status" value="1"/>
</dbReference>
<organism evidence="4">
    <name type="scientific">freshwater metagenome</name>
    <dbReference type="NCBI Taxonomy" id="449393"/>
    <lineage>
        <taxon>unclassified sequences</taxon>
        <taxon>metagenomes</taxon>
        <taxon>ecological metagenomes</taxon>
    </lineage>
</organism>
<dbReference type="InterPro" id="IPR015421">
    <property type="entry name" value="PyrdxlP-dep_Trfase_major"/>
</dbReference>
<dbReference type="Gene3D" id="3.90.1150.10">
    <property type="entry name" value="Aspartate Aminotransferase, domain 1"/>
    <property type="match status" value="1"/>
</dbReference>
<reference evidence="4" key="1">
    <citation type="submission" date="2020-05" db="EMBL/GenBank/DDBJ databases">
        <authorList>
            <person name="Chiriac C."/>
            <person name="Salcher M."/>
            <person name="Ghai R."/>
            <person name="Kavagutti S V."/>
        </authorList>
    </citation>
    <scope>NUCLEOTIDE SEQUENCE</scope>
</reference>
<dbReference type="AlphaFoldDB" id="A0A6J6CHU0"/>
<accession>A0A6J6CHU0</accession>
<sequence>MVTAGAFDGEHPLHPAGAEVLRAAFERGWARPDGLSAASAQSRHLLSSAREEIAAGLGVRTDEIEFWGEPALISPVAIMGASHFAHGTFIAGATERQEILAVGARAQSMATIPVSEIGLIDRDLLLEALESDSTVAIQAANIETGVRQNLADLAPLVGGLGAHLHLDFAAAGPLVKLPTYWSTADFPAKSWDGPAGLGIMVINANQRWANPLAINTTHRAPESFSLPLALAAAASLTGWLSDSAREAERIRSLITLMRTVIKQTIVDVDIAGSGDANQSLPHILSISILNVSGEELVAALAREGFAVASGSACVATAIEPSHVLRAMGQLTHGNIRISLMHAVAESEVKKFLALLPGIVDRLRMEAGS</sequence>
<dbReference type="EMBL" id="CAEZSV010000057">
    <property type="protein sequence ID" value="CAB4550846.1"/>
    <property type="molecule type" value="Genomic_DNA"/>
</dbReference>
<comment type="cofactor">
    <cofactor evidence="1">
        <name>pyridoxal 5'-phosphate</name>
        <dbReference type="ChEBI" id="CHEBI:597326"/>
    </cofactor>
</comment>
<proteinExistence type="inferred from homology"/>
<evidence type="ECO:0000256" key="2">
    <source>
        <dbReference type="ARBA" id="ARBA00006490"/>
    </source>
</evidence>
<evidence type="ECO:0000256" key="1">
    <source>
        <dbReference type="ARBA" id="ARBA00001933"/>
    </source>
</evidence>
<dbReference type="Gene3D" id="3.40.640.10">
    <property type="entry name" value="Type I PLP-dependent aspartate aminotransferase-like (Major domain)"/>
    <property type="match status" value="1"/>
</dbReference>
<dbReference type="InterPro" id="IPR015424">
    <property type="entry name" value="PyrdxlP-dep_Trfase"/>
</dbReference>
<gene>
    <name evidence="4" type="ORF">UFOPK1506_00436</name>
</gene>
<name>A0A6J6CHU0_9ZZZZ</name>
<dbReference type="InterPro" id="IPR000192">
    <property type="entry name" value="Aminotrans_V_dom"/>
</dbReference>
<dbReference type="PANTHER" id="PTHR11601:SF34">
    <property type="entry name" value="CYSTEINE DESULFURASE"/>
    <property type="match status" value="1"/>
</dbReference>
<evidence type="ECO:0000313" key="4">
    <source>
        <dbReference type="EMBL" id="CAB4550846.1"/>
    </source>
</evidence>
<dbReference type="Pfam" id="PF00266">
    <property type="entry name" value="Aminotran_5"/>
    <property type="match status" value="1"/>
</dbReference>
<feature type="domain" description="Aminotransferase class V" evidence="3">
    <location>
        <begin position="34"/>
        <end position="351"/>
    </location>
</feature>
<comment type="similarity">
    <text evidence="2">Belongs to the class-V pyridoxal-phosphate-dependent aminotransferase family. NifS/IscS subfamily.</text>
</comment>